<sequence>HRPLHPCYTTSSTVTCYTDGAWDALSKSGGMGWCFKDNAGDIKLQGECAKRYINSAPMAEALALKAALEAASQLGLGDLRCLSDSRSLVSMLTTNSSIVELQGILHDIRVLSSSLTSISFCFISRSENVLADGLAKSALRSCMN</sequence>
<dbReference type="Pfam" id="PF13456">
    <property type="entry name" value="RVT_3"/>
    <property type="match status" value="1"/>
</dbReference>
<dbReference type="AlphaFoldDB" id="A0A8D9M3P5"/>
<reference evidence="2 3" key="1">
    <citation type="submission" date="2021-07" db="EMBL/GenBank/DDBJ databases">
        <authorList>
            <consortium name="Genoscope - CEA"/>
            <person name="William W."/>
        </authorList>
    </citation>
    <scope>NUCLEOTIDE SEQUENCE [LARGE SCALE GENOMIC DNA]</scope>
</reference>
<dbReference type="InterPro" id="IPR044730">
    <property type="entry name" value="RNase_H-like_dom_plant"/>
</dbReference>
<dbReference type="InterPro" id="IPR036397">
    <property type="entry name" value="RNaseH_sf"/>
</dbReference>
<dbReference type="PANTHER" id="PTHR47074">
    <property type="entry name" value="BNAC02G40300D PROTEIN"/>
    <property type="match status" value="1"/>
</dbReference>
<dbReference type="EMBL" id="LS974624">
    <property type="protein sequence ID" value="CAG7897173.1"/>
    <property type="molecule type" value="Genomic_DNA"/>
</dbReference>
<protein>
    <recommendedName>
        <fullName evidence="1">RNase H type-1 domain-containing protein</fullName>
    </recommendedName>
</protein>
<evidence type="ECO:0000313" key="2">
    <source>
        <dbReference type="EMBL" id="CAG7897173.1"/>
    </source>
</evidence>
<dbReference type="GO" id="GO:0003676">
    <property type="term" value="F:nucleic acid binding"/>
    <property type="evidence" value="ECO:0007669"/>
    <property type="project" value="InterPro"/>
</dbReference>
<feature type="domain" description="RNase H type-1" evidence="1">
    <location>
        <begin position="18"/>
        <end position="138"/>
    </location>
</feature>
<dbReference type="Gramene" id="A08p08390.2_BraZ1">
    <property type="protein sequence ID" value="A08p08390.2_BraZ1.CDS.1"/>
    <property type="gene ID" value="A08g08390.2_BraZ1"/>
</dbReference>
<feature type="non-terminal residue" evidence="2">
    <location>
        <position position="144"/>
    </location>
</feature>
<dbReference type="Gene3D" id="3.30.420.10">
    <property type="entry name" value="Ribonuclease H-like superfamily/Ribonuclease H"/>
    <property type="match status" value="1"/>
</dbReference>
<dbReference type="CDD" id="cd06222">
    <property type="entry name" value="RNase_H_like"/>
    <property type="match status" value="1"/>
</dbReference>
<evidence type="ECO:0000313" key="3">
    <source>
        <dbReference type="Proteomes" id="UP000694005"/>
    </source>
</evidence>
<organism evidence="2 3">
    <name type="scientific">Brassica campestris</name>
    <name type="common">Field mustard</name>
    <dbReference type="NCBI Taxonomy" id="3711"/>
    <lineage>
        <taxon>Eukaryota</taxon>
        <taxon>Viridiplantae</taxon>
        <taxon>Streptophyta</taxon>
        <taxon>Embryophyta</taxon>
        <taxon>Tracheophyta</taxon>
        <taxon>Spermatophyta</taxon>
        <taxon>Magnoliopsida</taxon>
        <taxon>eudicotyledons</taxon>
        <taxon>Gunneridae</taxon>
        <taxon>Pentapetalae</taxon>
        <taxon>rosids</taxon>
        <taxon>malvids</taxon>
        <taxon>Brassicales</taxon>
        <taxon>Brassicaceae</taxon>
        <taxon>Brassiceae</taxon>
        <taxon>Brassica</taxon>
    </lineage>
</organism>
<dbReference type="GO" id="GO:0004523">
    <property type="term" value="F:RNA-DNA hybrid ribonuclease activity"/>
    <property type="evidence" value="ECO:0007669"/>
    <property type="project" value="InterPro"/>
</dbReference>
<evidence type="ECO:0000259" key="1">
    <source>
        <dbReference type="Pfam" id="PF13456"/>
    </source>
</evidence>
<gene>
    <name evidence="2" type="ORF">BRAPAZ1V2_A08P08390.2</name>
</gene>
<name>A0A8D9M3P5_BRACM</name>
<feature type="non-terminal residue" evidence="2">
    <location>
        <position position="1"/>
    </location>
</feature>
<dbReference type="InterPro" id="IPR002156">
    <property type="entry name" value="RNaseH_domain"/>
</dbReference>
<dbReference type="Proteomes" id="UP000694005">
    <property type="component" value="Chromosome A08"/>
</dbReference>
<dbReference type="InterPro" id="IPR052929">
    <property type="entry name" value="RNase_H-like_EbsB-rel"/>
</dbReference>
<dbReference type="PANTHER" id="PTHR47074:SF49">
    <property type="entry name" value="POLYNUCLEOTIDYL TRANSFERASE, RIBONUCLEASE H-LIKE SUPERFAMILY PROTEIN"/>
    <property type="match status" value="1"/>
</dbReference>
<accession>A0A8D9M3P5</accession>
<dbReference type="SUPFAM" id="SSF53098">
    <property type="entry name" value="Ribonuclease H-like"/>
    <property type="match status" value="1"/>
</dbReference>
<proteinExistence type="predicted"/>
<dbReference type="InterPro" id="IPR012337">
    <property type="entry name" value="RNaseH-like_sf"/>
</dbReference>